<reference evidence="9" key="1">
    <citation type="journal article" date="2019" name="Int. J. Syst. Evol. Microbiol.">
        <title>The Global Catalogue of Microorganisms (GCM) 10K type strain sequencing project: providing services to taxonomists for standard genome sequencing and annotation.</title>
        <authorList>
            <consortium name="The Broad Institute Genomics Platform"/>
            <consortium name="The Broad Institute Genome Sequencing Center for Infectious Disease"/>
            <person name="Wu L."/>
            <person name="Ma J."/>
        </authorList>
    </citation>
    <scope>NUCLEOTIDE SEQUENCE [LARGE SCALE GENOMIC DNA]</scope>
    <source>
        <strain evidence="9">JCM 32206</strain>
    </source>
</reference>
<evidence type="ECO:0000256" key="1">
    <source>
        <dbReference type="ARBA" id="ARBA00009104"/>
    </source>
</evidence>
<dbReference type="InterPro" id="IPR027417">
    <property type="entry name" value="P-loop_NTPase"/>
</dbReference>
<dbReference type="Proteomes" id="UP001501183">
    <property type="component" value="Unassembled WGS sequence"/>
</dbReference>
<feature type="domain" description="Zeta toxin" evidence="7">
    <location>
        <begin position="53"/>
        <end position="234"/>
    </location>
</feature>
<evidence type="ECO:0000313" key="9">
    <source>
        <dbReference type="Proteomes" id="UP001501183"/>
    </source>
</evidence>
<dbReference type="InterPro" id="IPR010488">
    <property type="entry name" value="Zeta_toxin_domain"/>
</dbReference>
<dbReference type="Gene3D" id="3.40.50.300">
    <property type="entry name" value="P-loop containing nucleotide triphosphate hydrolases"/>
    <property type="match status" value="1"/>
</dbReference>
<keyword evidence="9" id="KW-1185">Reference proteome</keyword>
<evidence type="ECO:0000256" key="5">
    <source>
        <dbReference type="ARBA" id="ARBA00032897"/>
    </source>
</evidence>
<evidence type="ECO:0000256" key="3">
    <source>
        <dbReference type="ARBA" id="ARBA00022741"/>
    </source>
</evidence>
<gene>
    <name evidence="8" type="ORF">GCM10023094_55370</name>
</gene>
<evidence type="ECO:0000313" key="8">
    <source>
        <dbReference type="EMBL" id="GAA4491092.1"/>
    </source>
</evidence>
<evidence type="ECO:0000256" key="6">
    <source>
        <dbReference type="ARBA" id="ARBA00048178"/>
    </source>
</evidence>
<evidence type="ECO:0000256" key="4">
    <source>
        <dbReference type="ARBA" id="ARBA00022840"/>
    </source>
</evidence>
<comment type="caution">
    <text evidence="8">The sequence shown here is derived from an EMBL/GenBank/DDBJ whole genome shotgun (WGS) entry which is preliminary data.</text>
</comment>
<protein>
    <recommendedName>
        <fullName evidence="5">UDP-N-acetylglucosamine kinase</fullName>
        <ecNumber evidence="2">2.7.1.176</ecNumber>
    </recommendedName>
    <alternativeName>
        <fullName evidence="5">UDP-N-acetylglucosamine kinase</fullName>
    </alternativeName>
</protein>
<dbReference type="SUPFAM" id="SSF52540">
    <property type="entry name" value="P-loop containing nucleoside triphosphate hydrolases"/>
    <property type="match status" value="1"/>
</dbReference>
<evidence type="ECO:0000256" key="2">
    <source>
        <dbReference type="ARBA" id="ARBA00011963"/>
    </source>
</evidence>
<organism evidence="8 9">
    <name type="scientific">Rhodococcus olei</name>
    <dbReference type="NCBI Taxonomy" id="2161675"/>
    <lineage>
        <taxon>Bacteria</taxon>
        <taxon>Bacillati</taxon>
        <taxon>Actinomycetota</taxon>
        <taxon>Actinomycetes</taxon>
        <taxon>Mycobacteriales</taxon>
        <taxon>Nocardiaceae</taxon>
        <taxon>Rhodococcus</taxon>
    </lineage>
</organism>
<keyword evidence="4" id="KW-0067">ATP-binding</keyword>
<dbReference type="Pfam" id="PF06414">
    <property type="entry name" value="Zeta_toxin"/>
    <property type="match status" value="1"/>
</dbReference>
<keyword evidence="3" id="KW-0547">Nucleotide-binding</keyword>
<name>A0ABP8PRK3_9NOCA</name>
<comment type="similarity">
    <text evidence="1">Belongs to the zeta toxin family.</text>
</comment>
<accession>A0ABP8PRK3</accession>
<dbReference type="EC" id="2.7.1.176" evidence="2"/>
<proteinExistence type="inferred from homology"/>
<sequence>MCAGGGILDKNGATATHRLHGADPRRRRTVDAIIDSYLAEQNDVILGGQFCAIATAGVPGAGKSTNIQKNGLGGQGWRVLDADHVKDHPIRDALESGPYRAILDTPLPDGGTVMPRELATLVHTESTKILDALQDMCIARDENIVIEGTFSWPGLGEGLLRQLGAAGYQRFTIMDVEVTRERAQDQALQRWWNGRTDGNELGGRFTPATVIAALYPAPESESICAINARATFDHPLTAEIDTVALLVDDHTSGTLIHRSSTKHKGNINYETDTAPSKP</sequence>
<comment type="catalytic activity">
    <reaction evidence="6">
        <text>UDP-N-acetyl-alpha-D-glucosamine + ATP = UDP-N-acetyl-alpha-D-glucosamine 3'-phosphate + ADP + H(+)</text>
        <dbReference type="Rhea" id="RHEA:32671"/>
        <dbReference type="ChEBI" id="CHEBI:15378"/>
        <dbReference type="ChEBI" id="CHEBI:30616"/>
        <dbReference type="ChEBI" id="CHEBI:57705"/>
        <dbReference type="ChEBI" id="CHEBI:64353"/>
        <dbReference type="ChEBI" id="CHEBI:456216"/>
        <dbReference type="EC" id="2.7.1.176"/>
    </reaction>
</comment>
<evidence type="ECO:0000259" key="7">
    <source>
        <dbReference type="Pfam" id="PF06414"/>
    </source>
</evidence>
<dbReference type="EMBL" id="BAABFB010000078">
    <property type="protein sequence ID" value="GAA4491092.1"/>
    <property type="molecule type" value="Genomic_DNA"/>
</dbReference>